<dbReference type="GO" id="GO:0003677">
    <property type="term" value="F:DNA binding"/>
    <property type="evidence" value="ECO:0007669"/>
    <property type="project" value="InterPro"/>
</dbReference>
<evidence type="ECO:0000313" key="11">
    <source>
        <dbReference type="Proteomes" id="UP000005283"/>
    </source>
</evidence>
<keyword evidence="3" id="KW-0731">Sigma factor</keyword>
<keyword evidence="6" id="KW-0812">Transmembrane</keyword>
<name>D1W719_9BACT</name>
<dbReference type="SUPFAM" id="SSF88946">
    <property type="entry name" value="Sigma2 domain of RNA polymerase sigma factors"/>
    <property type="match status" value="1"/>
</dbReference>
<keyword evidence="6" id="KW-0472">Membrane</keyword>
<comment type="caution">
    <text evidence="10">The sequence shown here is derived from an EMBL/GenBank/DDBJ whole genome shotgun (WGS) entry which is preliminary data.</text>
</comment>
<dbReference type="InterPro" id="IPR039425">
    <property type="entry name" value="RNA_pol_sigma-70-like"/>
</dbReference>
<evidence type="ECO:0000259" key="7">
    <source>
        <dbReference type="Pfam" id="PF04542"/>
    </source>
</evidence>
<dbReference type="InterPro" id="IPR014284">
    <property type="entry name" value="RNA_pol_sigma-70_dom"/>
</dbReference>
<dbReference type="InterPro" id="IPR013325">
    <property type="entry name" value="RNA_pol_sigma_r2"/>
</dbReference>
<dbReference type="GO" id="GO:0006352">
    <property type="term" value="P:DNA-templated transcription initiation"/>
    <property type="evidence" value="ECO:0007669"/>
    <property type="project" value="InterPro"/>
</dbReference>
<dbReference type="PANTHER" id="PTHR43133:SF46">
    <property type="entry name" value="RNA POLYMERASE SIGMA-70 FACTOR ECF SUBFAMILY"/>
    <property type="match status" value="1"/>
</dbReference>
<evidence type="ECO:0000256" key="4">
    <source>
        <dbReference type="ARBA" id="ARBA00023163"/>
    </source>
</evidence>
<dbReference type="InterPro" id="IPR007627">
    <property type="entry name" value="RNA_pol_sigma70_r2"/>
</dbReference>
<evidence type="ECO:0000256" key="1">
    <source>
        <dbReference type="ARBA" id="ARBA00010641"/>
    </source>
</evidence>
<evidence type="ECO:0000256" key="3">
    <source>
        <dbReference type="ARBA" id="ARBA00023082"/>
    </source>
</evidence>
<dbReference type="Gene3D" id="1.10.1740.10">
    <property type="match status" value="1"/>
</dbReference>
<gene>
    <name evidence="10" type="ORF">HMPREF0650_2036</name>
</gene>
<dbReference type="InterPro" id="IPR013324">
    <property type="entry name" value="RNA_pol_sigma_r3/r4-like"/>
</dbReference>
<dbReference type="NCBIfam" id="TIGR02937">
    <property type="entry name" value="sigma70-ECF"/>
    <property type="match status" value="1"/>
</dbReference>
<keyword evidence="6" id="KW-1133">Transmembrane helix</keyword>
<dbReference type="InterPro" id="IPR036388">
    <property type="entry name" value="WH-like_DNA-bd_sf"/>
</dbReference>
<dbReference type="PANTHER" id="PTHR43133">
    <property type="entry name" value="RNA POLYMERASE ECF-TYPE SIGMA FACTO"/>
    <property type="match status" value="1"/>
</dbReference>
<protein>
    <submittedName>
        <fullName evidence="10">RNA polymerase sigma factor, sigma-70 family</fullName>
    </submittedName>
</protein>
<dbReference type="InterPro" id="IPR011250">
    <property type="entry name" value="OMP/PagP_B-barrel"/>
</dbReference>
<dbReference type="SUPFAM" id="SSF88659">
    <property type="entry name" value="Sigma3 and sigma4 domains of RNA polymerase sigma factors"/>
    <property type="match status" value="1"/>
</dbReference>
<evidence type="ECO:0000259" key="8">
    <source>
        <dbReference type="Pfam" id="PF08281"/>
    </source>
</evidence>
<evidence type="ECO:0000259" key="9">
    <source>
        <dbReference type="Pfam" id="PF13568"/>
    </source>
</evidence>
<dbReference type="InterPro" id="IPR013249">
    <property type="entry name" value="RNA_pol_sigma70_r4_t2"/>
</dbReference>
<feature type="domain" description="Outer membrane protein beta-barrel" evidence="9">
    <location>
        <begin position="380"/>
        <end position="497"/>
    </location>
</feature>
<dbReference type="EMBL" id="ADEG01000079">
    <property type="protein sequence ID" value="EFA91658.1"/>
    <property type="molecule type" value="Genomic_DNA"/>
</dbReference>
<dbReference type="InterPro" id="IPR025665">
    <property type="entry name" value="Beta-barrel_OMP_2"/>
</dbReference>
<evidence type="ECO:0000256" key="2">
    <source>
        <dbReference type="ARBA" id="ARBA00023015"/>
    </source>
</evidence>
<dbReference type="eggNOG" id="COG1595">
    <property type="taxonomic scope" value="Bacteria"/>
</dbReference>
<keyword evidence="4" id="KW-0804">Transcription</keyword>
<dbReference type="Proteomes" id="UP000005283">
    <property type="component" value="Unassembled WGS sequence"/>
</dbReference>
<dbReference type="CDD" id="cd06171">
    <property type="entry name" value="Sigma70_r4"/>
    <property type="match status" value="1"/>
</dbReference>
<reference evidence="10 11" key="1">
    <citation type="submission" date="2009-12" db="EMBL/GenBank/DDBJ databases">
        <title>Genome Sequence of Prevotella buccalis ATCC 35310.</title>
        <authorList>
            <person name="Durkin A.S."/>
            <person name="Madupu R."/>
            <person name="Torralba M."/>
            <person name="Methe B."/>
            <person name="Sutton G."/>
            <person name="Strausberg R.L."/>
            <person name="Nelson K.E."/>
        </authorList>
    </citation>
    <scope>NUCLEOTIDE SEQUENCE [LARGE SCALE GENOMIC DNA]</scope>
    <source>
        <strain evidence="10 11">ATCC 35310</strain>
    </source>
</reference>
<dbReference type="GO" id="GO:0016987">
    <property type="term" value="F:sigma factor activity"/>
    <property type="evidence" value="ECO:0007669"/>
    <property type="project" value="UniProtKB-KW"/>
</dbReference>
<accession>D1W719</accession>
<sequence>MTDESTAEDILHDAFIIIFTSIKSLKDNSKLEGWMITIVRNLSLRYLLRTEKDDIPLSSLGIEVLSEEEEEEKNIELELLLSAIELLPEGNREIFKLSVLDGLSHKEIGDLLGINPHSSSSQLARVKKTLRAILINYWMLFLLPILIPVYIYFVTREKSVDTSDNRPTALDTHHNLPKRVQQKGAASQKVGQPRYSIPSSAIDNDRRILAEKTISTEEISSQIITDSVEFGQQTVPFHVDSLQKYLATGTIGVEDSMLRIPRISEDKMMALNEDVKLNIGHKKKYPWTFNFGYSSDASGNTASTLNYLSVIDYANGGAAAKIYSWKDYIDYLDRNRMLMDSLENARLRQQAVNQFISADQSVAEKVNHYRPQTYSLSLYKQLSPRWIFGTGLTYTRLRSEFENPFNKATLKRTQKIDYIGIPLRMTYRVWNKGRLNAYATGGVTFEIPVHSSFTKEFVVTSDSSFTMKGTIHPRYQWSVNAGLGVQYQIFKPFSFYLEPGLSYYFKNGCGIQTYRTEHPFMFSIPFGLRLTW</sequence>
<dbReference type="Pfam" id="PF04542">
    <property type="entry name" value="Sigma70_r2"/>
    <property type="match status" value="1"/>
</dbReference>
<evidence type="ECO:0000256" key="6">
    <source>
        <dbReference type="SAM" id="Phobius"/>
    </source>
</evidence>
<dbReference type="Pfam" id="PF08281">
    <property type="entry name" value="Sigma70_r4_2"/>
    <property type="match status" value="1"/>
</dbReference>
<feature type="domain" description="RNA polymerase sigma factor 70 region 4 type 2" evidence="8">
    <location>
        <begin position="78"/>
        <end position="130"/>
    </location>
</feature>
<dbReference type="STRING" id="679190.HMPREF0650_2036"/>
<organism evidence="10 11">
    <name type="scientific">Hoylesella buccalis ATCC 35310</name>
    <dbReference type="NCBI Taxonomy" id="679190"/>
    <lineage>
        <taxon>Bacteria</taxon>
        <taxon>Pseudomonadati</taxon>
        <taxon>Bacteroidota</taxon>
        <taxon>Bacteroidia</taxon>
        <taxon>Bacteroidales</taxon>
        <taxon>Prevotellaceae</taxon>
        <taxon>Hoylesella</taxon>
    </lineage>
</organism>
<feature type="transmembrane region" description="Helical" evidence="6">
    <location>
        <begin position="134"/>
        <end position="153"/>
    </location>
</feature>
<dbReference type="AlphaFoldDB" id="D1W719"/>
<evidence type="ECO:0000313" key="10">
    <source>
        <dbReference type="EMBL" id="EFA91658.1"/>
    </source>
</evidence>
<comment type="similarity">
    <text evidence="1">Belongs to the sigma-70 factor family. ECF subfamily.</text>
</comment>
<feature type="domain" description="RNA polymerase sigma-70 region 2" evidence="7">
    <location>
        <begin position="3"/>
        <end position="50"/>
    </location>
</feature>
<dbReference type="SUPFAM" id="SSF56925">
    <property type="entry name" value="OMPA-like"/>
    <property type="match status" value="1"/>
</dbReference>
<feature type="region of interest" description="Disordered" evidence="5">
    <location>
        <begin position="162"/>
        <end position="196"/>
    </location>
</feature>
<keyword evidence="11" id="KW-1185">Reference proteome</keyword>
<evidence type="ECO:0000256" key="5">
    <source>
        <dbReference type="SAM" id="MobiDB-lite"/>
    </source>
</evidence>
<proteinExistence type="inferred from homology"/>
<dbReference type="Gene3D" id="1.10.10.10">
    <property type="entry name" value="Winged helix-like DNA-binding domain superfamily/Winged helix DNA-binding domain"/>
    <property type="match status" value="1"/>
</dbReference>
<dbReference type="Pfam" id="PF13568">
    <property type="entry name" value="OMP_b-brl_2"/>
    <property type="match status" value="1"/>
</dbReference>
<keyword evidence="2" id="KW-0805">Transcription regulation</keyword>